<proteinExistence type="predicted"/>
<dbReference type="EMBL" id="JAGQFT010000042">
    <property type="protein sequence ID" value="MBR0562279.1"/>
    <property type="molecule type" value="Genomic_DNA"/>
</dbReference>
<organism evidence="2">
    <name type="scientific">Coralloluteibacterium stylophorae</name>
    <dbReference type="NCBI Taxonomy" id="1776034"/>
    <lineage>
        <taxon>Bacteria</taxon>
        <taxon>Pseudomonadati</taxon>
        <taxon>Pseudomonadota</taxon>
        <taxon>Gammaproteobacteria</taxon>
        <taxon>Lysobacterales</taxon>
        <taxon>Lysobacteraceae</taxon>
        <taxon>Coralloluteibacterium</taxon>
    </lineage>
</organism>
<reference evidence="3 4" key="1">
    <citation type="journal article" date="2021" name="Microbiol. Resour. Announc.">
        <title>Draft Genome Sequence of Coralloluteibacterium stylophorae LMG 29479T.</title>
        <authorList>
            <person name="Karlyshev A.V."/>
            <person name="Kudryashova E.B."/>
            <person name="Ariskina E.V."/>
            <person name="Conroy A.P."/>
            <person name="Abidueva E.Y."/>
        </authorList>
    </citation>
    <scope>NUCLEOTIDE SEQUENCE [LARGE SCALE GENOMIC DNA]</scope>
    <source>
        <strain evidence="3 4">LMG 29479</strain>
    </source>
</reference>
<evidence type="ECO:0000313" key="2">
    <source>
        <dbReference type="EMBL" id="MBR0562279.1"/>
    </source>
</evidence>
<keyword evidence="1" id="KW-1133">Transmembrane helix</keyword>
<reference evidence="2" key="2">
    <citation type="submission" date="2021-04" db="EMBL/GenBank/DDBJ databases">
        <authorList>
            <person name="Karlyshev A.V."/>
        </authorList>
    </citation>
    <scope>NUCLEOTIDE SEQUENCE</scope>
    <source>
        <strain evidence="2">LMG 29479</strain>
    </source>
</reference>
<feature type="transmembrane region" description="Helical" evidence="1">
    <location>
        <begin position="102"/>
        <end position="121"/>
    </location>
</feature>
<evidence type="ECO:0000313" key="3">
    <source>
        <dbReference type="EMBL" id="MBS7457269.1"/>
    </source>
</evidence>
<dbReference type="InterPro" id="IPR052712">
    <property type="entry name" value="Acid_resist_chaperone_HdeD"/>
</dbReference>
<keyword evidence="1" id="KW-0472">Membrane</keyword>
<keyword evidence="4" id="KW-1185">Reference proteome</keyword>
<sequence length="191" mass="20144">MNEQSASTGPLTGILARNWWVVLMFGLLAVVFGVLTLLWPVATAATLTLWLGALAIVEGVAALIAAFSGSAPVSRGWATVYALLSIVFGALAVLHPLGMARILLLVLAAWLLVAGIYRIVFAIGVRKHIHGEWMLIVSGVLAVLLGVLFALNPLSGLVVTSLWLGATVLVYGLLQVIVAFRLRRLGKAGDV</sequence>
<dbReference type="GO" id="GO:0005886">
    <property type="term" value="C:plasma membrane"/>
    <property type="evidence" value="ECO:0007669"/>
    <property type="project" value="TreeGrafter"/>
</dbReference>
<feature type="transmembrane region" description="Helical" evidence="1">
    <location>
        <begin position="133"/>
        <end position="151"/>
    </location>
</feature>
<feature type="transmembrane region" description="Helical" evidence="1">
    <location>
        <begin position="78"/>
        <end position="96"/>
    </location>
</feature>
<dbReference type="Proteomes" id="UP000675747">
    <property type="component" value="Unassembled WGS sequence"/>
</dbReference>
<dbReference type="PANTHER" id="PTHR34989">
    <property type="entry name" value="PROTEIN HDED"/>
    <property type="match status" value="1"/>
</dbReference>
<gene>
    <name evidence="3" type="ORF">KB893_008980</name>
    <name evidence="2" type="ORF">KB893_07080</name>
</gene>
<dbReference type="InterPro" id="IPR005325">
    <property type="entry name" value="DUF308_memb"/>
</dbReference>
<dbReference type="EMBL" id="JAGQFT020000005">
    <property type="protein sequence ID" value="MBS7457269.1"/>
    <property type="molecule type" value="Genomic_DNA"/>
</dbReference>
<comment type="caution">
    <text evidence="2">The sequence shown here is derived from an EMBL/GenBank/DDBJ whole genome shotgun (WGS) entry which is preliminary data.</text>
</comment>
<evidence type="ECO:0000313" key="4">
    <source>
        <dbReference type="Proteomes" id="UP000675747"/>
    </source>
</evidence>
<feature type="transmembrane region" description="Helical" evidence="1">
    <location>
        <begin position="20"/>
        <end position="41"/>
    </location>
</feature>
<dbReference type="PANTHER" id="PTHR34989:SF1">
    <property type="entry name" value="PROTEIN HDED"/>
    <property type="match status" value="1"/>
</dbReference>
<accession>A0A8J7VSS3</accession>
<protein>
    <submittedName>
        <fullName evidence="2">DUF308 domain-containing protein</fullName>
    </submittedName>
</protein>
<dbReference type="Pfam" id="PF03729">
    <property type="entry name" value="DUF308"/>
    <property type="match status" value="1"/>
</dbReference>
<evidence type="ECO:0000256" key="1">
    <source>
        <dbReference type="SAM" id="Phobius"/>
    </source>
</evidence>
<name>A0A8J7VSS3_9GAMM</name>
<feature type="transmembrane region" description="Helical" evidence="1">
    <location>
        <begin position="47"/>
        <end position="66"/>
    </location>
</feature>
<feature type="transmembrane region" description="Helical" evidence="1">
    <location>
        <begin position="157"/>
        <end position="180"/>
    </location>
</feature>
<dbReference type="AlphaFoldDB" id="A0A8J7VSS3"/>
<keyword evidence="1" id="KW-0812">Transmembrane</keyword>
<dbReference type="RefSeq" id="WP_211926224.1">
    <property type="nucleotide sequence ID" value="NZ_JAGQFT020000005.1"/>
</dbReference>